<dbReference type="GO" id="GO:0032259">
    <property type="term" value="P:methylation"/>
    <property type="evidence" value="ECO:0007669"/>
    <property type="project" value="UniProtKB-KW"/>
</dbReference>
<evidence type="ECO:0000313" key="3">
    <source>
        <dbReference type="EMBL" id="MBS9533569.1"/>
    </source>
</evidence>
<dbReference type="Pfam" id="PF13847">
    <property type="entry name" value="Methyltransf_31"/>
    <property type="match status" value="1"/>
</dbReference>
<dbReference type="SUPFAM" id="SSF46785">
    <property type="entry name" value="Winged helix' DNA-binding domain"/>
    <property type="match status" value="1"/>
</dbReference>
<dbReference type="CDD" id="cd02440">
    <property type="entry name" value="AdoMet_MTases"/>
    <property type="match status" value="1"/>
</dbReference>
<dbReference type="Proteomes" id="UP001519535">
    <property type="component" value="Unassembled WGS sequence"/>
</dbReference>
<keyword evidence="3" id="KW-0808">Transferase</keyword>
<dbReference type="RefSeq" id="WP_214092487.1">
    <property type="nucleotide sequence ID" value="NZ_JAHCLR010000012.1"/>
</dbReference>
<organism evidence="3 4">
    <name type="scientific">Mycolicibacter acidiphilus</name>
    <dbReference type="NCBI Taxonomy" id="2835306"/>
    <lineage>
        <taxon>Bacteria</taxon>
        <taxon>Bacillati</taxon>
        <taxon>Actinomycetota</taxon>
        <taxon>Actinomycetes</taxon>
        <taxon>Mycobacteriales</taxon>
        <taxon>Mycobacteriaceae</taxon>
        <taxon>Mycolicibacter</taxon>
    </lineage>
</organism>
<dbReference type="InterPro" id="IPR048711">
    <property type="entry name" value="WHD_Rv2258c"/>
</dbReference>
<dbReference type="EMBL" id="JAHCLR010000012">
    <property type="protein sequence ID" value="MBS9533569.1"/>
    <property type="molecule type" value="Genomic_DNA"/>
</dbReference>
<keyword evidence="4" id="KW-1185">Reference proteome</keyword>
<dbReference type="InterPro" id="IPR053173">
    <property type="entry name" value="SAM-binding_MTase"/>
</dbReference>
<comment type="caution">
    <text evidence="3">The sequence shown here is derived from an EMBL/GenBank/DDBJ whole genome shotgun (WGS) entry which is preliminary data.</text>
</comment>
<dbReference type="PANTHER" id="PTHR45128">
    <property type="entry name" value="METHYLTRANSFERASE TYPE 11"/>
    <property type="match status" value="1"/>
</dbReference>
<dbReference type="SUPFAM" id="SSF53335">
    <property type="entry name" value="S-adenosyl-L-methionine-dependent methyltransferases"/>
    <property type="match status" value="1"/>
</dbReference>
<feature type="domain" description="S-adenosylmethionine-dependent methyltransferase Rv2258c-like winged HTH" evidence="2">
    <location>
        <begin position="8"/>
        <end position="82"/>
    </location>
</feature>
<dbReference type="InterPro" id="IPR036390">
    <property type="entry name" value="WH_DNA-bd_sf"/>
</dbReference>
<feature type="domain" description="Methyltransferase" evidence="1">
    <location>
        <begin position="158"/>
        <end position="269"/>
    </location>
</feature>
<evidence type="ECO:0000259" key="2">
    <source>
        <dbReference type="Pfam" id="PF21320"/>
    </source>
</evidence>
<dbReference type="InterPro" id="IPR025714">
    <property type="entry name" value="Methyltranfer_dom"/>
</dbReference>
<reference evidence="3 4" key="1">
    <citation type="submission" date="2021-05" db="EMBL/GenBank/DDBJ databases">
        <title>Mycobacterium acidophilum sp. nov., an extremely acid-tolerant member of the genus Mycobacterium.</title>
        <authorList>
            <person name="Xia J."/>
        </authorList>
    </citation>
    <scope>NUCLEOTIDE SEQUENCE [LARGE SCALE GENOMIC DNA]</scope>
    <source>
        <strain evidence="3 4">M1</strain>
    </source>
</reference>
<dbReference type="GO" id="GO:0008168">
    <property type="term" value="F:methyltransferase activity"/>
    <property type="evidence" value="ECO:0007669"/>
    <property type="project" value="UniProtKB-KW"/>
</dbReference>
<dbReference type="Pfam" id="PF21320">
    <property type="entry name" value="WHD_Rv2258c"/>
    <property type="match status" value="1"/>
</dbReference>
<proteinExistence type="predicted"/>
<dbReference type="InterPro" id="IPR029063">
    <property type="entry name" value="SAM-dependent_MTases_sf"/>
</dbReference>
<gene>
    <name evidence="3" type="ORF">KIH27_08210</name>
</gene>
<evidence type="ECO:0000313" key="4">
    <source>
        <dbReference type="Proteomes" id="UP001519535"/>
    </source>
</evidence>
<name>A0ABS5RKW3_9MYCO</name>
<protein>
    <submittedName>
        <fullName evidence="3">Class I SAM-dependent methyltransferase</fullName>
    </submittedName>
</protein>
<sequence>MLDMVDAASAAILVSIGHRTGLFDTLAGRPPATSAAIAEAAGLNERYVREWLGGMVTGRVVDYDPATSTYTLPAQRAAVLTRAAGVDNLASLAMSVPMMGEVEEQIVDCFRDGGGLPYSAYPRFHAIQAEQSAQILDAALIDEILPLVDGLQERLYAGIDVADIGCGSGHAVNLMAREYPLSRFTGIDFSDESLAVAVAEAGSLGVRNAVFEARDVARLQLTEAYDVVTAFDSIHDQAQPAQVLAGIHAALRSGGVFLMADIKASSLLEENVGVPLASYLYAISTMHCMSVSLAFDGAGLGTVWGHQLATRMLRDAGFTDVTVAEVAADPGNYYYLARK</sequence>
<dbReference type="Gene3D" id="3.40.50.150">
    <property type="entry name" value="Vaccinia Virus protein VP39"/>
    <property type="match status" value="1"/>
</dbReference>
<accession>A0ABS5RKW3</accession>
<dbReference type="PANTHER" id="PTHR45128:SF1">
    <property type="entry name" value="S-ADENOSYLMETHIONINE-DEPENDENT METHYLTRANSFERASE RV2258C"/>
    <property type="match status" value="1"/>
</dbReference>
<keyword evidence="3" id="KW-0489">Methyltransferase</keyword>
<evidence type="ECO:0000259" key="1">
    <source>
        <dbReference type="Pfam" id="PF13847"/>
    </source>
</evidence>